<dbReference type="EMBL" id="VKKZ01000010">
    <property type="protein sequence ID" value="KAA6437750.1"/>
    <property type="molecule type" value="Genomic_DNA"/>
</dbReference>
<dbReference type="Proteomes" id="UP000323866">
    <property type="component" value="Unassembled WGS sequence"/>
</dbReference>
<evidence type="ECO:0000256" key="1">
    <source>
        <dbReference type="SAM" id="Phobius"/>
    </source>
</evidence>
<feature type="transmembrane region" description="Helical" evidence="1">
    <location>
        <begin position="346"/>
        <end position="367"/>
    </location>
</feature>
<feature type="transmembrane region" description="Helical" evidence="1">
    <location>
        <begin position="139"/>
        <end position="160"/>
    </location>
</feature>
<evidence type="ECO:0000313" key="3">
    <source>
        <dbReference type="Proteomes" id="UP000323866"/>
    </source>
</evidence>
<organism evidence="2 3">
    <name type="scientific">Rufibacter glacialis</name>
    <dbReference type="NCBI Taxonomy" id="1259555"/>
    <lineage>
        <taxon>Bacteria</taxon>
        <taxon>Pseudomonadati</taxon>
        <taxon>Bacteroidota</taxon>
        <taxon>Cytophagia</taxon>
        <taxon>Cytophagales</taxon>
        <taxon>Hymenobacteraceae</taxon>
        <taxon>Rufibacter</taxon>
    </lineage>
</organism>
<feature type="transmembrane region" description="Helical" evidence="1">
    <location>
        <begin position="195"/>
        <end position="214"/>
    </location>
</feature>
<evidence type="ECO:0000313" key="2">
    <source>
        <dbReference type="EMBL" id="KAA6437750.1"/>
    </source>
</evidence>
<name>A0A5M8QRS5_9BACT</name>
<reference evidence="2 3" key="2">
    <citation type="submission" date="2019-09" db="EMBL/GenBank/DDBJ databases">
        <title>A bacterium isolated from glacier soil.</title>
        <authorList>
            <person name="Liu Q."/>
        </authorList>
    </citation>
    <scope>NUCLEOTIDE SEQUENCE [LARGE SCALE GENOMIC DNA]</scope>
    <source>
        <strain evidence="2 3">MDT1-10-3</strain>
    </source>
</reference>
<keyword evidence="1" id="KW-1133">Transmembrane helix</keyword>
<feature type="transmembrane region" description="Helical" evidence="1">
    <location>
        <begin position="108"/>
        <end position="127"/>
    </location>
</feature>
<protein>
    <recommendedName>
        <fullName evidence="4">HTTM domain-containing protein</fullName>
    </recommendedName>
</protein>
<feature type="transmembrane region" description="Helical" evidence="1">
    <location>
        <begin position="221"/>
        <end position="239"/>
    </location>
</feature>
<dbReference type="AlphaFoldDB" id="A0A5M8QRS5"/>
<feature type="transmembrane region" description="Helical" evidence="1">
    <location>
        <begin position="60"/>
        <end position="77"/>
    </location>
</feature>
<feature type="transmembrane region" description="Helical" evidence="1">
    <location>
        <begin position="245"/>
        <end position="266"/>
    </location>
</feature>
<sequence length="496" mass="57156">MSSPPLTLKKALTGKEINYYNYLSEVNSPGKYFASHLKYKIFCCLWAIASIFHMANFNGFSINLTFFLLTASAITLIAKPSSTVRLLIFISLQIYQAATDMPRTSNHWVIAAFVNLTIIQSYIYLIIKRRSFFIDKVELMNIFAPLVKMEVIVLYFFAIFHKLNSGFLDTEASCAVRFLLLQNSYYDILPTSKTLLALNIYLTLTIEALIPLLLCLRRTRYWGILLGLVFHWVLAYNPLNGFYDFSATILALYFLFTSTNFSNKIYSFYSQTIKRKSVLKNRLLQFNLVNFALFTFSILFALALINIYTRAFQDYFRHVIWTAYSVSFMIIFILSMRTKDDTEEKGAFSFAHYTLLLLPLITFLNGLSPYLGLKTESSYAMFSNLRTEGGVTNHLLAPISTQIFDYQKDVVEIVSSSDPYLQRMADEGKLLVFFQFRKHVKKHLPAQVTYLRNGEKSTFELSKASATHELLSGSYALDKVMDFRHFMKNGEQECTH</sequence>
<feature type="transmembrane region" description="Helical" evidence="1">
    <location>
        <begin position="315"/>
        <end position="334"/>
    </location>
</feature>
<reference evidence="2 3" key="1">
    <citation type="submission" date="2019-07" db="EMBL/GenBank/DDBJ databases">
        <authorList>
            <person name="Qu J.-H."/>
        </authorList>
    </citation>
    <scope>NUCLEOTIDE SEQUENCE [LARGE SCALE GENOMIC DNA]</scope>
    <source>
        <strain evidence="2 3">MDT1-10-3</strain>
    </source>
</reference>
<evidence type="ECO:0008006" key="4">
    <source>
        <dbReference type="Google" id="ProtNLM"/>
    </source>
</evidence>
<comment type="caution">
    <text evidence="2">The sequence shown here is derived from an EMBL/GenBank/DDBJ whole genome shotgun (WGS) entry which is preliminary data.</text>
</comment>
<proteinExistence type="predicted"/>
<gene>
    <name evidence="2" type="ORF">FOE74_04415</name>
</gene>
<feature type="transmembrane region" description="Helical" evidence="1">
    <location>
        <begin position="287"/>
        <end position="309"/>
    </location>
</feature>
<accession>A0A5M8QRS5</accession>
<keyword evidence="1" id="KW-0472">Membrane</keyword>
<dbReference type="OrthoDB" id="9785438at2"/>
<keyword evidence="1" id="KW-0812">Transmembrane</keyword>